<evidence type="ECO:0000313" key="2">
    <source>
        <dbReference type="EMBL" id="CAD8693339.1"/>
    </source>
</evidence>
<dbReference type="EMBL" id="HBFB01031284">
    <property type="protein sequence ID" value="CAD8693339.1"/>
    <property type="molecule type" value="Transcribed_RNA"/>
</dbReference>
<protein>
    <submittedName>
        <fullName evidence="2">Uncharacterized protein</fullName>
    </submittedName>
</protein>
<gene>
    <name evidence="2" type="ORF">CLEI1391_LOCUS17522</name>
</gene>
<reference evidence="2" key="1">
    <citation type="submission" date="2021-01" db="EMBL/GenBank/DDBJ databases">
        <authorList>
            <person name="Corre E."/>
            <person name="Pelletier E."/>
            <person name="Niang G."/>
            <person name="Scheremetjew M."/>
            <person name="Finn R."/>
            <person name="Kale V."/>
            <person name="Holt S."/>
            <person name="Cochrane G."/>
            <person name="Meng A."/>
            <person name="Brown T."/>
            <person name="Cohen L."/>
        </authorList>
    </citation>
    <scope>NUCLEOTIDE SEQUENCE</scope>
    <source>
        <strain evidence="2">SAG 11-49</strain>
    </source>
</reference>
<sequence length="147" mass="15626">MLARRITSQAVSIYSGSLRSMADQAAGGAPASSSSAAAPTQPASPSQTQATQPATTPQTENTAPAAAQSTGRSQIDSLMRQITHNKGLRHEDDLSTELGIVGELGRRQDFDFQLLLAKRRLGMREQLQRAPKGMGLEQLVQRQAGGQ</sequence>
<name>A0A7S0WZQ7_9CHLO</name>
<evidence type="ECO:0000256" key="1">
    <source>
        <dbReference type="SAM" id="MobiDB-lite"/>
    </source>
</evidence>
<feature type="compositionally biased region" description="Polar residues" evidence="1">
    <location>
        <begin position="69"/>
        <end position="84"/>
    </location>
</feature>
<dbReference type="AlphaFoldDB" id="A0A7S0WZQ7"/>
<feature type="compositionally biased region" description="Low complexity" evidence="1">
    <location>
        <begin position="22"/>
        <end position="68"/>
    </location>
</feature>
<proteinExistence type="predicted"/>
<accession>A0A7S0WZQ7</accession>
<organism evidence="2">
    <name type="scientific">Chlamydomonas leiostraca</name>
    <dbReference type="NCBI Taxonomy" id="1034604"/>
    <lineage>
        <taxon>Eukaryota</taxon>
        <taxon>Viridiplantae</taxon>
        <taxon>Chlorophyta</taxon>
        <taxon>core chlorophytes</taxon>
        <taxon>Chlorophyceae</taxon>
        <taxon>CS clade</taxon>
        <taxon>Chlamydomonadales</taxon>
        <taxon>Chlamydomonadaceae</taxon>
        <taxon>Chlamydomonas</taxon>
    </lineage>
</organism>
<feature type="region of interest" description="Disordered" evidence="1">
    <location>
        <begin position="22"/>
        <end position="88"/>
    </location>
</feature>